<keyword evidence="3 4" id="KW-0040">ANK repeat</keyword>
<evidence type="ECO:0000259" key="7">
    <source>
        <dbReference type="PROSITE" id="PS51704"/>
    </source>
</evidence>
<sequence>MRFGRNLHHRRVPAWTECYIDYSRLKALVNTQASLIDLNKAIHLELEIVDKFLSVQESNIEAKIYTLSKHWGITIGSTEPLEYSGVSPLELEDLQSSLLECAYDVAQCHHFAKVNHDALSHILDKAAVTYSLEEPLDINIPPRLVRHGQSSFHDAWLTRLNANLQLVREAMELEDAGTSSRSLLLELYGMHLFPPETMQCLREDDAVNLKAALNRQYSTSSPEKQLVLARLVQVATIYRSSRCRSTCLSSLRPYLGETVSPRHDEYLHHIVQQFTRFQPPLDNFSATNAFHQVLKLLHPSQLPLLQSQDTLGRLPLHHAARLGLHGVCKEIIAAIRNPALEPVTEQVRICPDTFGQTPLDYAVRHGHTAVVELLLLEHKSQNFSDRLDTVEESDLLATAISSEFKDIAMRLIQEGWGSRFVSKSGKTVLHLVSEHGLTDLVNGLVALKVDINAQDSARGWTPLVTACVQGHANMVEALLQAGADTDIPDSQGWLAKDHAAYRGHIKIMNAIKAHGSLALTSKPGKRYGGATILPRRSSTDSVIFIHLGTLDLFKRAAEVDVTSYRRRISPVQLPDTCLDLNISLDGDLNQQAYTVSLPITSEMSDKPWCFTAKDPDSAAIVFQLTSSLEEKPIGTGVALLGSLKEALGANRESLVRDFTIPLVSDRYGHVGTVVFSFVIARPFKHVQRPPMDPQVLQLESSSTLGGHRGNGQNSNSPCLQVGENTLQSFQTAIDHGADVVEFGMAKLPVCVLRLQKHHLTLLADVQLTKDDIPVIYHDFIVAEKGSDAPMHTLTFKQFMAISDAQSASQLPTTASSRLPWDERDRPRVLPSPRRSSLCAPLDSATKALVSQMEHTLNYPNYKANLRNYSIHEPFVTLEQLFHNLPEEVSFDIELKYPMLYEAVDFQMDVFASEVNHFLDSILAVTYAHAGPRRRVIFTSFSPEICMVLSVKQQTYPILFLNDSSNWPTGDMRATSLQTAIRFAHKFGLAGVAMASEPFVASPGLVEFVRKQGLYTATYGPLNNDTRCIEVLRKRTRILN</sequence>
<dbReference type="GeneID" id="8443248"/>
<evidence type="ECO:0000259" key="6">
    <source>
        <dbReference type="PROSITE" id="PS51382"/>
    </source>
</evidence>
<dbReference type="EMBL" id="CH476619">
    <property type="protein sequence ID" value="EEP82153.1"/>
    <property type="molecule type" value="Genomic_DNA"/>
</dbReference>
<dbReference type="AlphaFoldDB" id="C4JXW7"/>
<dbReference type="PROSITE" id="PS51382">
    <property type="entry name" value="SPX"/>
    <property type="match status" value="1"/>
</dbReference>
<feature type="region of interest" description="Disordered" evidence="5">
    <location>
        <begin position="811"/>
        <end position="834"/>
    </location>
</feature>
<evidence type="ECO:0000256" key="3">
    <source>
        <dbReference type="ARBA" id="ARBA00023043"/>
    </source>
</evidence>
<dbReference type="RefSeq" id="XP_002582245.1">
    <property type="nucleotide sequence ID" value="XM_002582199.1"/>
</dbReference>
<feature type="domain" description="SPX" evidence="6">
    <location>
        <begin position="1"/>
        <end position="140"/>
    </location>
</feature>
<dbReference type="InParanoid" id="C4JXW7"/>
<evidence type="ECO:0000256" key="4">
    <source>
        <dbReference type="PROSITE-ProRule" id="PRU00023"/>
    </source>
</evidence>
<feature type="repeat" description="ANK" evidence="4">
    <location>
        <begin position="354"/>
        <end position="386"/>
    </location>
</feature>
<keyword evidence="2" id="KW-0378">Hydrolase</keyword>
<dbReference type="SUPFAM" id="SSF51695">
    <property type="entry name" value="PLC-like phosphodiesterases"/>
    <property type="match status" value="1"/>
</dbReference>
<evidence type="ECO:0000256" key="1">
    <source>
        <dbReference type="ARBA" id="ARBA00022737"/>
    </source>
</evidence>
<accession>C4JXW7</accession>
<dbReference type="InterPro" id="IPR017946">
    <property type="entry name" value="PLC-like_Pdiesterase_TIM-brl"/>
</dbReference>
<evidence type="ECO:0000256" key="5">
    <source>
        <dbReference type="SAM" id="MobiDB-lite"/>
    </source>
</evidence>
<gene>
    <name evidence="8" type="ORF">UREG_07018</name>
</gene>
<dbReference type="Pfam" id="PF12796">
    <property type="entry name" value="Ank_2"/>
    <property type="match status" value="2"/>
</dbReference>
<dbReference type="CDD" id="cd14447">
    <property type="entry name" value="SPX"/>
    <property type="match status" value="1"/>
</dbReference>
<evidence type="ECO:0000313" key="9">
    <source>
        <dbReference type="Proteomes" id="UP000002058"/>
    </source>
</evidence>
<dbReference type="eggNOG" id="KOG2421">
    <property type="taxonomic scope" value="Eukaryota"/>
</dbReference>
<reference evidence="9" key="1">
    <citation type="journal article" date="2009" name="Genome Res.">
        <title>Comparative genomic analyses of the human fungal pathogens Coccidioides and their relatives.</title>
        <authorList>
            <person name="Sharpton T.J."/>
            <person name="Stajich J.E."/>
            <person name="Rounsley S.D."/>
            <person name="Gardner M.J."/>
            <person name="Wortman J.R."/>
            <person name="Jordar V.S."/>
            <person name="Maiti R."/>
            <person name="Kodira C.D."/>
            <person name="Neafsey D.E."/>
            <person name="Zeng Q."/>
            <person name="Hung C.-Y."/>
            <person name="McMahan C."/>
            <person name="Muszewska A."/>
            <person name="Grynberg M."/>
            <person name="Mandel M.A."/>
            <person name="Kellner E.M."/>
            <person name="Barker B.M."/>
            <person name="Galgiani J.N."/>
            <person name="Orbach M.J."/>
            <person name="Kirkland T.N."/>
            <person name="Cole G.T."/>
            <person name="Henn M.R."/>
            <person name="Birren B.W."/>
            <person name="Taylor J.W."/>
        </authorList>
    </citation>
    <scope>NUCLEOTIDE SEQUENCE [LARGE SCALE GENOMIC DNA]</scope>
    <source>
        <strain evidence="9">UAMH 1704</strain>
    </source>
</reference>
<dbReference type="InterPro" id="IPR036770">
    <property type="entry name" value="Ankyrin_rpt-contain_sf"/>
</dbReference>
<dbReference type="HOGENOM" id="CLU_005444_0_0_1"/>
<dbReference type="InterPro" id="IPR004331">
    <property type="entry name" value="SPX_dom"/>
</dbReference>
<keyword evidence="9" id="KW-1185">Reference proteome</keyword>
<keyword evidence="1" id="KW-0677">Repeat</keyword>
<dbReference type="Gene3D" id="3.20.20.190">
    <property type="entry name" value="Phosphatidylinositol (PI) phosphodiesterase"/>
    <property type="match status" value="1"/>
</dbReference>
<organism evidence="8 9">
    <name type="scientific">Uncinocarpus reesii (strain UAMH 1704)</name>
    <dbReference type="NCBI Taxonomy" id="336963"/>
    <lineage>
        <taxon>Eukaryota</taxon>
        <taxon>Fungi</taxon>
        <taxon>Dikarya</taxon>
        <taxon>Ascomycota</taxon>
        <taxon>Pezizomycotina</taxon>
        <taxon>Eurotiomycetes</taxon>
        <taxon>Eurotiomycetidae</taxon>
        <taxon>Onygenales</taxon>
        <taxon>Onygenaceae</taxon>
        <taxon>Uncinocarpus</taxon>
    </lineage>
</organism>
<dbReference type="InterPro" id="IPR057506">
    <property type="entry name" value="C2_GPCPD1"/>
</dbReference>
<proteinExistence type="predicted"/>
<dbReference type="Pfam" id="PF03009">
    <property type="entry name" value="GDPD"/>
    <property type="match status" value="2"/>
</dbReference>
<dbReference type="InterPro" id="IPR051578">
    <property type="entry name" value="GDPD"/>
</dbReference>
<dbReference type="eggNOG" id="KOG0504">
    <property type="taxonomic scope" value="Eukaryota"/>
</dbReference>
<feature type="repeat" description="ANK" evidence="4">
    <location>
        <begin position="458"/>
        <end position="490"/>
    </location>
</feature>
<dbReference type="OMA" id="AKACMRE"/>
<evidence type="ECO:0000256" key="2">
    <source>
        <dbReference type="ARBA" id="ARBA00022801"/>
    </source>
</evidence>
<dbReference type="InterPro" id="IPR030395">
    <property type="entry name" value="GP_PDE_dom"/>
</dbReference>
<dbReference type="VEuPathDB" id="FungiDB:UREG_07018"/>
<dbReference type="Gene3D" id="1.25.40.20">
    <property type="entry name" value="Ankyrin repeat-containing domain"/>
    <property type="match status" value="1"/>
</dbReference>
<dbReference type="PANTHER" id="PTHR22958">
    <property type="entry name" value="GLYCEROPHOSPHORYL DIESTER PHOSPHODIESTERASE"/>
    <property type="match status" value="1"/>
</dbReference>
<feature type="domain" description="GP-PDE" evidence="7">
    <location>
        <begin position="702"/>
        <end position="1039"/>
    </location>
</feature>
<dbReference type="OrthoDB" id="197419at2759"/>
<name>C4JXW7_UNCRE</name>
<dbReference type="SUPFAM" id="SSF48403">
    <property type="entry name" value="Ankyrin repeat"/>
    <property type="match status" value="1"/>
</dbReference>
<dbReference type="GO" id="GO:0046475">
    <property type="term" value="P:glycerophospholipid catabolic process"/>
    <property type="evidence" value="ECO:0007669"/>
    <property type="project" value="TreeGrafter"/>
</dbReference>
<dbReference type="STRING" id="336963.C4JXW7"/>
<protein>
    <submittedName>
        <fullName evidence="8">Uncharacterized protein</fullName>
    </submittedName>
</protein>
<dbReference type="GO" id="GO:0047389">
    <property type="term" value="F:glycerophosphocholine phosphodiesterase activity"/>
    <property type="evidence" value="ECO:0007669"/>
    <property type="project" value="TreeGrafter"/>
</dbReference>
<dbReference type="KEGG" id="ure:UREG_07018"/>
<dbReference type="PANTHER" id="PTHR22958:SF1">
    <property type="entry name" value="GLYCEROPHOSPHOCHOLINE PHOSPHODIESTERASE GPCPD1"/>
    <property type="match status" value="1"/>
</dbReference>
<dbReference type="SMART" id="SM00248">
    <property type="entry name" value="ANK"/>
    <property type="match status" value="5"/>
</dbReference>
<dbReference type="InterPro" id="IPR002110">
    <property type="entry name" value="Ankyrin_rpt"/>
</dbReference>
<dbReference type="PROSITE" id="PS50297">
    <property type="entry name" value="ANK_REP_REGION"/>
    <property type="match status" value="3"/>
</dbReference>
<evidence type="ECO:0000313" key="8">
    <source>
        <dbReference type="EMBL" id="EEP82153.1"/>
    </source>
</evidence>
<dbReference type="PROSITE" id="PS50088">
    <property type="entry name" value="ANK_REPEAT"/>
    <property type="match status" value="3"/>
</dbReference>
<dbReference type="PROSITE" id="PS51704">
    <property type="entry name" value="GP_PDE"/>
    <property type="match status" value="1"/>
</dbReference>
<dbReference type="Proteomes" id="UP000002058">
    <property type="component" value="Unassembled WGS sequence"/>
</dbReference>
<dbReference type="Pfam" id="PF25329">
    <property type="entry name" value="C2_GDE1"/>
    <property type="match status" value="1"/>
</dbReference>
<feature type="repeat" description="ANK" evidence="4">
    <location>
        <begin position="424"/>
        <end position="456"/>
    </location>
</feature>